<dbReference type="InterPro" id="IPR006311">
    <property type="entry name" value="TAT_signal"/>
</dbReference>
<evidence type="ECO:0000313" key="4">
    <source>
        <dbReference type="Proteomes" id="UP000061839"/>
    </source>
</evidence>
<proteinExistence type="predicted"/>
<dbReference type="InterPro" id="IPR013783">
    <property type="entry name" value="Ig-like_fold"/>
</dbReference>
<dbReference type="InterPro" id="IPR032979">
    <property type="entry name" value="ENGase"/>
</dbReference>
<gene>
    <name evidence="3" type="ORF">UM93_09905</name>
</gene>
<organism evidence="3 4">
    <name type="scientific">Psychromicrobium lacuslunae</name>
    <dbReference type="NCBI Taxonomy" id="1618207"/>
    <lineage>
        <taxon>Bacteria</taxon>
        <taxon>Bacillati</taxon>
        <taxon>Actinomycetota</taxon>
        <taxon>Actinomycetes</taxon>
        <taxon>Micrococcales</taxon>
        <taxon>Micrococcaceae</taxon>
        <taxon>Psychromicrobium</taxon>
    </lineage>
</organism>
<dbReference type="OrthoDB" id="1089471at2"/>
<protein>
    <recommendedName>
        <fullName evidence="2">Cytosolic endo-beta-N-acetylglucosaminidase TIM barrel domain-containing protein</fullName>
    </recommendedName>
</protein>
<dbReference type="Gene3D" id="2.60.120.260">
    <property type="entry name" value="Galactose-binding domain-like"/>
    <property type="match status" value="1"/>
</dbReference>
<name>A0A0D4C071_9MICC</name>
<reference evidence="3 4" key="1">
    <citation type="journal article" date="2015" name="Genome Announc.">
        <title>Complete Genome Sequencing of Protease-Producing Novel Arthrobacter sp. Strain IHBB 11108 Using PacBio Single-Molecule Real-Time Sequencing Technology.</title>
        <authorList>
            <person name="Kiran S."/>
            <person name="Swarnkar M.K."/>
            <person name="Pal M."/>
            <person name="Thakur R."/>
            <person name="Tewari R."/>
            <person name="Singh A.K."/>
            <person name="Gulati A."/>
        </authorList>
    </citation>
    <scope>NUCLEOTIDE SEQUENCE [LARGE SCALE GENOMIC DNA]</scope>
    <source>
        <strain evidence="3 4">IHBB 11108</strain>
    </source>
</reference>
<dbReference type="GO" id="GO:0005829">
    <property type="term" value="C:cytosol"/>
    <property type="evidence" value="ECO:0007669"/>
    <property type="project" value="UniProtKB-SubCell"/>
</dbReference>
<sequence>MARKKPTAAAVQGENEQGPSGLSRAMFIRYGALGAAAVAAGPAILGGTASSAFAADVPQPKDPNAPGAVLPSNRSGGIPAGPSSYGFLAADITSWTPSQDPKAKHFVCHIPRATRIAPFAATQAHPTLNAATQLLAIDGDYRGSIYDERARAIGDEAYVYSFRYWQYLDIFSSWHGQLTPNVPNATVVDRDASGRTYGVLEIPNAGWTEAAHKNGALSISCWFWPRDSAVFADFVKKNPDGSYPVADKMIEIRKYFGFDGYFLNQEASVSSANATAFKAMMQYLKAKDPQCYLQYYDAMLESGSLSYQNMINANNVGWLGTPQQPLMDSIFMNYGWLRGWGTTGTGGPDPTLTKSAKTVTDKGFDAKKVAFGTTEFQQGIFNPSEIFGDLASPTKNPPVSWGMFVPSEFWNKGCSDGTTRTVYGRSLYRGLEQKFWSGPKGDPSLSGRISQPTSPYRQNVWNTDGFDGVAHSIVEKSPYSALPIYTNFTIGVGSYFNLNGVSASSAGWNNAGIADPVLSWQYWTENTGTTKSSITLDETVAWEGSHSLKVQSTAGSTPQFTTHLFKTDLTVATGSTASIKVKSSGTLPAISLVLTPKATPSTPVTIPLVVSGSAVNGWTTLSAPLGTISGPVARISLKFSGSSAINLNLGQVRLSASSSAPAAPSGFTVSSASTVTGGASAFLDWTKAADGYAYDVFGVNGTTRTWLGRCHRDCFFVAKTAISTGQKLSFELVAIAKDGSRSTAATASYQL</sequence>
<dbReference type="HOGENOM" id="CLU_010031_0_0_11"/>
<dbReference type="EMBL" id="CP011005">
    <property type="protein sequence ID" value="AJT41751.1"/>
    <property type="molecule type" value="Genomic_DNA"/>
</dbReference>
<dbReference type="Gene3D" id="2.60.40.10">
    <property type="entry name" value="Immunoglobulins"/>
    <property type="match status" value="1"/>
</dbReference>
<evidence type="ECO:0000313" key="3">
    <source>
        <dbReference type="EMBL" id="AJT41751.1"/>
    </source>
</evidence>
<dbReference type="GO" id="GO:0033925">
    <property type="term" value="F:mannosyl-glycoprotein endo-beta-N-acetylglucosaminidase activity"/>
    <property type="evidence" value="ECO:0007669"/>
    <property type="project" value="InterPro"/>
</dbReference>
<evidence type="ECO:0000259" key="2">
    <source>
        <dbReference type="Pfam" id="PF03644"/>
    </source>
</evidence>
<dbReference type="KEGG" id="ari:UM93_09905"/>
<feature type="region of interest" description="Disordered" evidence="1">
    <location>
        <begin position="1"/>
        <end position="20"/>
    </location>
</feature>
<dbReference type="AlphaFoldDB" id="A0A0D4C071"/>
<feature type="region of interest" description="Disordered" evidence="1">
    <location>
        <begin position="56"/>
        <end position="75"/>
    </location>
</feature>
<dbReference type="PATRIC" id="fig|1618207.4.peg.2011"/>
<dbReference type="Proteomes" id="UP000061839">
    <property type="component" value="Chromosome"/>
</dbReference>
<dbReference type="STRING" id="1618207.UM93_09905"/>
<dbReference type="InterPro" id="IPR005201">
    <property type="entry name" value="TIM_ENGase"/>
</dbReference>
<dbReference type="PANTHER" id="PTHR13246">
    <property type="entry name" value="ENDO BETA N-ACETYLGLUCOSAMINIDASE"/>
    <property type="match status" value="1"/>
</dbReference>
<dbReference type="RefSeq" id="WP_045075329.1">
    <property type="nucleotide sequence ID" value="NZ_CP011005.1"/>
</dbReference>
<dbReference type="PROSITE" id="PS51318">
    <property type="entry name" value="TAT"/>
    <property type="match status" value="1"/>
</dbReference>
<evidence type="ECO:0000256" key="1">
    <source>
        <dbReference type="SAM" id="MobiDB-lite"/>
    </source>
</evidence>
<accession>A0A0D4C071</accession>
<keyword evidence="4" id="KW-1185">Reference proteome</keyword>
<dbReference type="Pfam" id="PF03644">
    <property type="entry name" value="Glyco_hydro_85"/>
    <property type="match status" value="1"/>
</dbReference>
<dbReference type="GO" id="GO:0005975">
    <property type="term" value="P:carbohydrate metabolic process"/>
    <property type="evidence" value="ECO:0007669"/>
    <property type="project" value="UniProtKB-ARBA"/>
</dbReference>
<dbReference type="PANTHER" id="PTHR13246:SF1">
    <property type="entry name" value="CYTOSOLIC ENDO-BETA-N-ACETYLGLUCOSAMINIDASE"/>
    <property type="match status" value="1"/>
</dbReference>
<dbReference type="Gene3D" id="3.20.20.80">
    <property type="entry name" value="Glycosidases"/>
    <property type="match status" value="1"/>
</dbReference>
<feature type="domain" description="Cytosolic endo-beta-N-acetylglucosaminidase TIM barrel" evidence="2">
    <location>
        <begin position="154"/>
        <end position="494"/>
    </location>
</feature>